<dbReference type="AlphaFoldDB" id="A0A553QFJ2"/>
<feature type="compositionally biased region" description="Basic and acidic residues" evidence="1">
    <location>
        <begin position="7"/>
        <end position="16"/>
    </location>
</feature>
<feature type="region of interest" description="Disordered" evidence="1">
    <location>
        <begin position="1"/>
        <end position="25"/>
    </location>
</feature>
<name>A0A553QFJ2_9TELE</name>
<gene>
    <name evidence="2" type="ORF">DNTS_006276</name>
</gene>
<sequence length="208" mass="23012">MKVPDITMHKEREREPGLSGLRRGVERVMLTALLRPVEEQRRGLAGAEPAAEHTHTHHALGTRLANSEDEEQQAGGQQLPDDENHPEDDVPSVPEFTLKISLRGDEKKSRSGGQDLCVMEVSSLPLSHLSEVKVEEAEGEELQAHREAVEEPVGRGRQMVGSKSITEIKGEECGTQCCPEQAEKQKHALVAPSFMSTEEQQPELNVHH</sequence>
<evidence type="ECO:0000256" key="1">
    <source>
        <dbReference type="SAM" id="MobiDB-lite"/>
    </source>
</evidence>
<proteinExistence type="predicted"/>
<dbReference type="EMBL" id="SRMA01026026">
    <property type="protein sequence ID" value="TRY88712.1"/>
    <property type="molecule type" value="Genomic_DNA"/>
</dbReference>
<feature type="compositionally biased region" description="Acidic residues" evidence="1">
    <location>
        <begin position="80"/>
        <end position="90"/>
    </location>
</feature>
<accession>A0A553QFJ2</accession>
<evidence type="ECO:0000313" key="2">
    <source>
        <dbReference type="EMBL" id="TRY88712.1"/>
    </source>
</evidence>
<dbReference type="OrthoDB" id="7759664at2759"/>
<evidence type="ECO:0000313" key="3">
    <source>
        <dbReference type="Proteomes" id="UP000316079"/>
    </source>
</evidence>
<comment type="caution">
    <text evidence="2">The sequence shown here is derived from an EMBL/GenBank/DDBJ whole genome shotgun (WGS) entry which is preliminary data.</text>
</comment>
<feature type="region of interest" description="Disordered" evidence="1">
    <location>
        <begin position="40"/>
        <end position="92"/>
    </location>
</feature>
<reference evidence="2 3" key="1">
    <citation type="journal article" date="2019" name="Sci. Data">
        <title>Hybrid genome assembly and annotation of Danionella translucida.</title>
        <authorList>
            <person name="Kadobianskyi M."/>
            <person name="Schulze L."/>
            <person name="Schuelke M."/>
            <person name="Judkewitz B."/>
        </authorList>
    </citation>
    <scope>NUCLEOTIDE SEQUENCE [LARGE SCALE GENOMIC DNA]</scope>
    <source>
        <strain evidence="2 3">Bolton</strain>
    </source>
</reference>
<dbReference type="Proteomes" id="UP000316079">
    <property type="component" value="Unassembled WGS sequence"/>
</dbReference>
<protein>
    <submittedName>
        <fullName evidence="2">Uncharacterized protein</fullName>
    </submittedName>
</protein>
<keyword evidence="3" id="KW-1185">Reference proteome</keyword>
<organism evidence="2 3">
    <name type="scientific">Danionella cerebrum</name>
    <dbReference type="NCBI Taxonomy" id="2873325"/>
    <lineage>
        <taxon>Eukaryota</taxon>
        <taxon>Metazoa</taxon>
        <taxon>Chordata</taxon>
        <taxon>Craniata</taxon>
        <taxon>Vertebrata</taxon>
        <taxon>Euteleostomi</taxon>
        <taxon>Actinopterygii</taxon>
        <taxon>Neopterygii</taxon>
        <taxon>Teleostei</taxon>
        <taxon>Ostariophysi</taxon>
        <taxon>Cypriniformes</taxon>
        <taxon>Danionidae</taxon>
        <taxon>Danioninae</taxon>
        <taxon>Danionella</taxon>
    </lineage>
</organism>